<dbReference type="PROSITE" id="PS50949">
    <property type="entry name" value="HTH_GNTR"/>
    <property type="match status" value="1"/>
</dbReference>
<dbReference type="Pfam" id="PF00392">
    <property type="entry name" value="GntR"/>
    <property type="match status" value="1"/>
</dbReference>
<dbReference type="Gene3D" id="1.10.10.10">
    <property type="entry name" value="Winged helix-like DNA-binding domain superfamily/Winged helix DNA-binding domain"/>
    <property type="match status" value="1"/>
</dbReference>
<protein>
    <submittedName>
        <fullName evidence="6">GntR family transcriptional regulator</fullName>
    </submittedName>
</protein>
<dbReference type="CDD" id="cd07377">
    <property type="entry name" value="WHTH_GntR"/>
    <property type="match status" value="1"/>
</dbReference>
<dbReference type="PANTHER" id="PTHR43537:SF6">
    <property type="entry name" value="HTH-TYPE TRANSCRIPTIONAL REPRESSOR RSPR"/>
    <property type="match status" value="1"/>
</dbReference>
<reference evidence="6 7" key="1">
    <citation type="submission" date="2019-06" db="EMBL/GenBank/DDBJ databases">
        <title>The draft genome of Rhizobium smilacinae PTYR-5.</title>
        <authorList>
            <person name="Liu L."/>
            <person name="Li L."/>
            <person name="Zhang X."/>
        </authorList>
    </citation>
    <scope>NUCLEOTIDE SEQUENCE [LARGE SCALE GENOMIC DNA]</scope>
    <source>
        <strain evidence="6 7">PTYR-5</strain>
    </source>
</reference>
<feature type="region of interest" description="Disordered" evidence="4">
    <location>
        <begin position="220"/>
        <end position="246"/>
    </location>
</feature>
<dbReference type="SUPFAM" id="SSF48008">
    <property type="entry name" value="GntR ligand-binding domain-like"/>
    <property type="match status" value="1"/>
</dbReference>
<dbReference type="PANTHER" id="PTHR43537">
    <property type="entry name" value="TRANSCRIPTIONAL REGULATOR, GNTR FAMILY"/>
    <property type="match status" value="1"/>
</dbReference>
<dbReference type="SMART" id="SM00345">
    <property type="entry name" value="HTH_GNTR"/>
    <property type="match status" value="1"/>
</dbReference>
<keyword evidence="7" id="KW-1185">Reference proteome</keyword>
<name>A0A5C4XEG9_9HYPH</name>
<evidence type="ECO:0000256" key="4">
    <source>
        <dbReference type="SAM" id="MobiDB-lite"/>
    </source>
</evidence>
<evidence type="ECO:0000313" key="6">
    <source>
        <dbReference type="EMBL" id="TNM61251.1"/>
    </source>
</evidence>
<dbReference type="InterPro" id="IPR008920">
    <property type="entry name" value="TF_FadR/GntR_C"/>
</dbReference>
<proteinExistence type="predicted"/>
<evidence type="ECO:0000256" key="3">
    <source>
        <dbReference type="ARBA" id="ARBA00023163"/>
    </source>
</evidence>
<dbReference type="SMART" id="SM00895">
    <property type="entry name" value="FCD"/>
    <property type="match status" value="1"/>
</dbReference>
<dbReference type="Pfam" id="PF07729">
    <property type="entry name" value="FCD"/>
    <property type="match status" value="1"/>
</dbReference>
<comment type="caution">
    <text evidence="6">The sequence shown here is derived from an EMBL/GenBank/DDBJ whole genome shotgun (WGS) entry which is preliminary data.</text>
</comment>
<dbReference type="InterPro" id="IPR011711">
    <property type="entry name" value="GntR_C"/>
</dbReference>
<sequence>MSDRMMDRSRSRLTSQVFDKIREDIVCGRLAPDAPLSEADLCQQLEVSRTPVREALIKLAEEELVVIYPHFGTFVAPISLEAVTVGQYIREKLECALVEDAIKRMDDDGRERIRANLREQAAVVGNGDAFYKLDNVFHALIAELSGYAGAWNAILRAKTQLDRVRYLTTQDSDRMAVTLIEHQMIADAIIAGDVDTTVVHMRAHLRTVFGHLDGLGLDEARPRLPSRKRGGKAGSGVREALLPVRP</sequence>
<keyword evidence="3" id="KW-0804">Transcription</keyword>
<dbReference type="InterPro" id="IPR000524">
    <property type="entry name" value="Tscrpt_reg_HTH_GntR"/>
</dbReference>
<dbReference type="Proteomes" id="UP000311605">
    <property type="component" value="Unassembled WGS sequence"/>
</dbReference>
<evidence type="ECO:0000313" key="7">
    <source>
        <dbReference type="Proteomes" id="UP000311605"/>
    </source>
</evidence>
<keyword evidence="1" id="KW-0805">Transcription regulation</keyword>
<keyword evidence="2" id="KW-0238">DNA-binding</keyword>
<gene>
    <name evidence="6" type="ORF">FHP24_22145</name>
</gene>
<feature type="domain" description="HTH gntR-type" evidence="5">
    <location>
        <begin position="11"/>
        <end position="78"/>
    </location>
</feature>
<dbReference type="InterPro" id="IPR036390">
    <property type="entry name" value="WH_DNA-bd_sf"/>
</dbReference>
<dbReference type="SUPFAM" id="SSF46785">
    <property type="entry name" value="Winged helix' DNA-binding domain"/>
    <property type="match status" value="1"/>
</dbReference>
<dbReference type="InterPro" id="IPR036388">
    <property type="entry name" value="WH-like_DNA-bd_sf"/>
</dbReference>
<dbReference type="AlphaFoldDB" id="A0A5C4XEG9"/>
<dbReference type="OrthoDB" id="9788098at2"/>
<dbReference type="Gene3D" id="1.20.120.530">
    <property type="entry name" value="GntR ligand-binding domain-like"/>
    <property type="match status" value="1"/>
</dbReference>
<dbReference type="GO" id="GO:0003700">
    <property type="term" value="F:DNA-binding transcription factor activity"/>
    <property type="evidence" value="ECO:0007669"/>
    <property type="project" value="InterPro"/>
</dbReference>
<accession>A0A5C4XEG9</accession>
<dbReference type="EMBL" id="VDMN01000006">
    <property type="protein sequence ID" value="TNM61251.1"/>
    <property type="molecule type" value="Genomic_DNA"/>
</dbReference>
<dbReference type="GO" id="GO:0003677">
    <property type="term" value="F:DNA binding"/>
    <property type="evidence" value="ECO:0007669"/>
    <property type="project" value="UniProtKB-KW"/>
</dbReference>
<evidence type="ECO:0000256" key="2">
    <source>
        <dbReference type="ARBA" id="ARBA00023125"/>
    </source>
</evidence>
<evidence type="ECO:0000259" key="5">
    <source>
        <dbReference type="PROSITE" id="PS50949"/>
    </source>
</evidence>
<evidence type="ECO:0000256" key="1">
    <source>
        <dbReference type="ARBA" id="ARBA00023015"/>
    </source>
</evidence>
<organism evidence="6 7">
    <name type="scientific">Aliirhizobium smilacinae</name>
    <dbReference type="NCBI Taxonomy" id="1395944"/>
    <lineage>
        <taxon>Bacteria</taxon>
        <taxon>Pseudomonadati</taxon>
        <taxon>Pseudomonadota</taxon>
        <taxon>Alphaproteobacteria</taxon>
        <taxon>Hyphomicrobiales</taxon>
        <taxon>Rhizobiaceae</taxon>
        <taxon>Aliirhizobium</taxon>
    </lineage>
</organism>